<feature type="region of interest" description="Disordered" evidence="1">
    <location>
        <begin position="1"/>
        <end position="252"/>
    </location>
</feature>
<feature type="non-terminal residue" evidence="2">
    <location>
        <position position="1"/>
    </location>
</feature>
<feature type="region of interest" description="Disordered" evidence="1">
    <location>
        <begin position="555"/>
        <end position="585"/>
    </location>
</feature>
<gene>
    <name evidence="2" type="ORF">g.9378</name>
</gene>
<feature type="compositionally biased region" description="Basic and acidic residues" evidence="1">
    <location>
        <begin position="402"/>
        <end position="420"/>
    </location>
</feature>
<feature type="compositionally biased region" description="Polar residues" evidence="1">
    <location>
        <begin position="185"/>
        <end position="194"/>
    </location>
</feature>
<accession>A0A1B6JPP8</accession>
<feature type="compositionally biased region" description="Acidic residues" evidence="1">
    <location>
        <begin position="26"/>
        <end position="40"/>
    </location>
</feature>
<dbReference type="AlphaFoldDB" id="A0A1B6JPP8"/>
<feature type="region of interest" description="Disordered" evidence="1">
    <location>
        <begin position="467"/>
        <end position="495"/>
    </location>
</feature>
<feature type="compositionally biased region" description="Basic and acidic residues" evidence="1">
    <location>
        <begin position="41"/>
        <end position="58"/>
    </location>
</feature>
<feature type="compositionally biased region" description="Basic and acidic residues" evidence="1">
    <location>
        <begin position="197"/>
        <end position="211"/>
    </location>
</feature>
<organism evidence="2">
    <name type="scientific">Homalodisca liturata</name>
    <dbReference type="NCBI Taxonomy" id="320908"/>
    <lineage>
        <taxon>Eukaryota</taxon>
        <taxon>Metazoa</taxon>
        <taxon>Ecdysozoa</taxon>
        <taxon>Arthropoda</taxon>
        <taxon>Hexapoda</taxon>
        <taxon>Insecta</taxon>
        <taxon>Pterygota</taxon>
        <taxon>Neoptera</taxon>
        <taxon>Paraneoptera</taxon>
        <taxon>Hemiptera</taxon>
        <taxon>Auchenorrhyncha</taxon>
        <taxon>Membracoidea</taxon>
        <taxon>Cicadellidae</taxon>
        <taxon>Cicadellinae</taxon>
        <taxon>Proconiini</taxon>
        <taxon>Homalodisca</taxon>
    </lineage>
</organism>
<proteinExistence type="predicted"/>
<feature type="compositionally biased region" description="Acidic residues" evidence="1">
    <location>
        <begin position="1"/>
        <end position="16"/>
    </location>
</feature>
<dbReference type="EMBL" id="GECU01006470">
    <property type="protein sequence ID" value="JAT01237.1"/>
    <property type="molecule type" value="Transcribed_RNA"/>
</dbReference>
<feature type="region of interest" description="Disordered" evidence="1">
    <location>
        <begin position="389"/>
        <end position="453"/>
    </location>
</feature>
<feature type="compositionally biased region" description="Polar residues" evidence="1">
    <location>
        <begin position="563"/>
        <end position="575"/>
    </location>
</feature>
<feature type="compositionally biased region" description="Basic and acidic residues" evidence="1">
    <location>
        <begin position="150"/>
        <end position="162"/>
    </location>
</feature>
<name>A0A1B6JPP8_9HEMI</name>
<evidence type="ECO:0000313" key="2">
    <source>
        <dbReference type="EMBL" id="JAT01237.1"/>
    </source>
</evidence>
<feature type="compositionally biased region" description="Polar residues" evidence="1">
    <location>
        <begin position="429"/>
        <end position="453"/>
    </location>
</feature>
<protein>
    <submittedName>
        <fullName evidence="2">Uncharacterized protein</fullName>
    </submittedName>
</protein>
<evidence type="ECO:0000256" key="1">
    <source>
        <dbReference type="SAM" id="MobiDB-lite"/>
    </source>
</evidence>
<reference evidence="2" key="1">
    <citation type="submission" date="2015-11" db="EMBL/GenBank/DDBJ databases">
        <title>De novo transcriptome assembly of four potential Pierce s Disease insect vectors from Arizona vineyards.</title>
        <authorList>
            <person name="Tassone E.E."/>
        </authorList>
    </citation>
    <scope>NUCLEOTIDE SEQUENCE</scope>
</reference>
<feature type="compositionally biased region" description="Basic residues" evidence="1">
    <location>
        <begin position="94"/>
        <end position="111"/>
    </location>
</feature>
<sequence>ANQDIEEVIVDVEGEPSQDFILQEEQPMDISEDLEEDDDEDRLRICDPEEVPEEKNGDENAEEGMEVDSVQPQVEEEKLENVIEEETEVVRKESKSRKKNKKAKHHHRHKRDYSPAPEATIVSDDNVDVLKLKLKITRSESESSQGKLKNKQDDNSKYHSLSDNHNSPKQIKHHRYSIAEETEPSCAQSPSNSNIDEDSRNSQSTDDHDVRSVASSKEGQDDLSQVDKDTQLHNGNLDSSKAKKAQLTNKEKLLQMRQVRHKNITPPPPPRIPMNTTISKVSAEEASKNSPKTPILLTSPTSSLTVSKVTAEEKMMMMNNNNLESKKPSLEIIMVNKPNNGNKNSDIKLHNNQPKQKHVPVGIPVVKLMKSNSLNAMLPKQNALTVSKVKAEGANKSTESAKSSKDNKVGDRKVGEKKGESFGALDLSGKSNRSCGSSPASENSNCPSPNQTALSMTQPLINRHLAATGSPRRSPGSPPVPTPAAVPKGSPTRAFQQHTPGMWNLMTLTNTAVSQLANNQKLSPQRYPSVSSPTQLKIPTPSTSFANKFIGRHKAPTAPGAVRSSTSKPSGSMTRPASPASRGRSVAYPIMYQSQSVTVAKKQAGINGRIPPPPPAIPISTLYKMENMARKYDLEKIARGISAASKAAAGIPSS</sequence>